<dbReference type="STRING" id="35608.A0A2U1M0C5"/>
<evidence type="ECO:0000256" key="1">
    <source>
        <dbReference type="SAM" id="Phobius"/>
    </source>
</evidence>
<dbReference type="EMBL" id="PKPP01006991">
    <property type="protein sequence ID" value="PWA54687.1"/>
    <property type="molecule type" value="Genomic_DNA"/>
</dbReference>
<sequence>MTRIFRPKPGYSGQDPVISGQYPAIPAKTRLYPVKNRIVRPKSVSLGLRVGKLFLLLFTVTGVVNNFLTVAINVLIWDKHACLFGLFCLLVMIAGVSSTSAQRHPAASKLMDSKYDGDDYSEEKRVEAFLCLY</sequence>
<keyword evidence="1" id="KW-1133">Transmembrane helix</keyword>
<reference evidence="2 3" key="1">
    <citation type="journal article" date="2018" name="Mol. Plant">
        <title>The genome of Artemisia annua provides insight into the evolution of Asteraceae family and artemisinin biosynthesis.</title>
        <authorList>
            <person name="Shen Q."/>
            <person name="Zhang L."/>
            <person name="Liao Z."/>
            <person name="Wang S."/>
            <person name="Yan T."/>
            <person name="Shi P."/>
            <person name="Liu M."/>
            <person name="Fu X."/>
            <person name="Pan Q."/>
            <person name="Wang Y."/>
            <person name="Lv Z."/>
            <person name="Lu X."/>
            <person name="Zhang F."/>
            <person name="Jiang W."/>
            <person name="Ma Y."/>
            <person name="Chen M."/>
            <person name="Hao X."/>
            <person name="Li L."/>
            <person name="Tang Y."/>
            <person name="Lv G."/>
            <person name="Zhou Y."/>
            <person name="Sun X."/>
            <person name="Brodelius P.E."/>
            <person name="Rose J.K.C."/>
            <person name="Tang K."/>
        </authorList>
    </citation>
    <scope>NUCLEOTIDE SEQUENCE [LARGE SCALE GENOMIC DNA]</scope>
    <source>
        <strain evidence="3">cv. Huhao1</strain>
        <tissue evidence="2">Leaf</tissue>
    </source>
</reference>
<comment type="caution">
    <text evidence="2">The sequence shown here is derived from an EMBL/GenBank/DDBJ whole genome shotgun (WGS) entry which is preliminary data.</text>
</comment>
<keyword evidence="2" id="KW-0813">Transport</keyword>
<evidence type="ECO:0000313" key="3">
    <source>
        <dbReference type="Proteomes" id="UP000245207"/>
    </source>
</evidence>
<gene>
    <name evidence="2" type="ORF">CTI12_AA328760</name>
</gene>
<keyword evidence="3" id="KW-1185">Reference proteome</keyword>
<keyword evidence="1" id="KW-0812">Transmembrane</keyword>
<keyword evidence="2" id="KW-0762">Sugar transport</keyword>
<dbReference type="OrthoDB" id="1739192at2759"/>
<name>A0A2U1M0C5_ARTAN</name>
<dbReference type="Proteomes" id="UP000245207">
    <property type="component" value="Unassembled WGS sequence"/>
</dbReference>
<protein>
    <submittedName>
        <fullName evidence="2">Sugar transporter</fullName>
    </submittedName>
</protein>
<accession>A0A2U1M0C5</accession>
<dbReference type="AlphaFoldDB" id="A0A2U1M0C5"/>
<feature type="transmembrane region" description="Helical" evidence="1">
    <location>
        <begin position="83"/>
        <end position="101"/>
    </location>
</feature>
<keyword evidence="1" id="KW-0472">Membrane</keyword>
<organism evidence="2 3">
    <name type="scientific">Artemisia annua</name>
    <name type="common">Sweet wormwood</name>
    <dbReference type="NCBI Taxonomy" id="35608"/>
    <lineage>
        <taxon>Eukaryota</taxon>
        <taxon>Viridiplantae</taxon>
        <taxon>Streptophyta</taxon>
        <taxon>Embryophyta</taxon>
        <taxon>Tracheophyta</taxon>
        <taxon>Spermatophyta</taxon>
        <taxon>Magnoliopsida</taxon>
        <taxon>eudicotyledons</taxon>
        <taxon>Gunneridae</taxon>
        <taxon>Pentapetalae</taxon>
        <taxon>asterids</taxon>
        <taxon>campanulids</taxon>
        <taxon>Asterales</taxon>
        <taxon>Asteraceae</taxon>
        <taxon>Asteroideae</taxon>
        <taxon>Anthemideae</taxon>
        <taxon>Artemisiinae</taxon>
        <taxon>Artemisia</taxon>
    </lineage>
</organism>
<feature type="transmembrane region" description="Helical" evidence="1">
    <location>
        <begin position="53"/>
        <end position="77"/>
    </location>
</feature>
<evidence type="ECO:0000313" key="2">
    <source>
        <dbReference type="EMBL" id="PWA54687.1"/>
    </source>
</evidence>
<proteinExistence type="predicted"/>